<feature type="compositionally biased region" description="Basic residues" evidence="1">
    <location>
        <begin position="262"/>
        <end position="275"/>
    </location>
</feature>
<feature type="region of interest" description="Disordered" evidence="1">
    <location>
        <begin position="494"/>
        <end position="517"/>
    </location>
</feature>
<reference evidence="3" key="2">
    <citation type="submission" date="2015-01" db="EMBL/GenBank/DDBJ databases">
        <title>Evolutionary Origins and Diversification of the Mycorrhizal Mutualists.</title>
        <authorList>
            <consortium name="DOE Joint Genome Institute"/>
            <consortium name="Mycorrhizal Genomics Consortium"/>
            <person name="Kohler A."/>
            <person name="Kuo A."/>
            <person name="Nagy L.G."/>
            <person name="Floudas D."/>
            <person name="Copeland A."/>
            <person name="Barry K.W."/>
            <person name="Cichocki N."/>
            <person name="Veneault-Fourrey C."/>
            <person name="LaButti K."/>
            <person name="Lindquist E.A."/>
            <person name="Lipzen A."/>
            <person name="Lundell T."/>
            <person name="Morin E."/>
            <person name="Murat C."/>
            <person name="Riley R."/>
            <person name="Ohm R."/>
            <person name="Sun H."/>
            <person name="Tunlid A."/>
            <person name="Henrissat B."/>
            <person name="Grigoriev I.V."/>
            <person name="Hibbett D.S."/>
            <person name="Martin F."/>
        </authorList>
    </citation>
    <scope>NUCLEOTIDE SEQUENCE [LARGE SCALE GENOMIC DNA]</scope>
    <source>
        <strain evidence="3">MAFF 305830</strain>
    </source>
</reference>
<feature type="compositionally biased region" description="Basic and acidic residues" evidence="1">
    <location>
        <begin position="168"/>
        <end position="177"/>
    </location>
</feature>
<evidence type="ECO:0000256" key="1">
    <source>
        <dbReference type="SAM" id="MobiDB-lite"/>
    </source>
</evidence>
<protein>
    <submittedName>
        <fullName evidence="2">Uncharacterized protein</fullName>
    </submittedName>
</protein>
<dbReference type="HOGENOM" id="CLU_432209_0_0_1"/>
<proteinExistence type="predicted"/>
<reference evidence="2 3" key="1">
    <citation type="submission" date="2014-04" db="EMBL/GenBank/DDBJ databases">
        <authorList>
            <consortium name="DOE Joint Genome Institute"/>
            <person name="Kuo A."/>
            <person name="Zuccaro A."/>
            <person name="Kohler A."/>
            <person name="Nagy L.G."/>
            <person name="Floudas D."/>
            <person name="Copeland A."/>
            <person name="Barry K.W."/>
            <person name="Cichocki N."/>
            <person name="Veneault-Fourrey C."/>
            <person name="LaButti K."/>
            <person name="Lindquist E.A."/>
            <person name="Lipzen A."/>
            <person name="Lundell T."/>
            <person name="Morin E."/>
            <person name="Murat C."/>
            <person name="Sun H."/>
            <person name="Tunlid A."/>
            <person name="Henrissat B."/>
            <person name="Grigoriev I.V."/>
            <person name="Hibbett D.S."/>
            <person name="Martin F."/>
            <person name="Nordberg H.P."/>
            <person name="Cantor M.N."/>
            <person name="Hua S.X."/>
        </authorList>
    </citation>
    <scope>NUCLEOTIDE SEQUENCE [LARGE SCALE GENOMIC DNA]</scope>
    <source>
        <strain evidence="2 3">MAFF 305830</strain>
    </source>
</reference>
<dbReference type="OrthoDB" id="3265210at2759"/>
<name>A0A0C2XID4_SERVB</name>
<accession>A0A0C2XID4</accession>
<dbReference type="EMBL" id="KN824291">
    <property type="protein sequence ID" value="KIM28847.1"/>
    <property type="molecule type" value="Genomic_DNA"/>
</dbReference>
<sequence length="638" mass="74105">MPEIESMANIEPSLFHSSANPAPSRIALMLDPSKPGHYIWTFVPRAKGLGEEPTTWPRMVMIEGEEYQTTQDEWDLYKCNPEYECFIPLPPGIPTVSKRSGPLPSRPPNDARAKTPLKRTGSHIASDEDASPRKRQKTEGFQLETDDSSDIEEVHHTPFEAGRAKARREKEREERNQGRGRSRSFRMWSMADDLPTLPQNNPAAGTPSPAKPTKEKFGMETDPVQVKRGRYSWEPDASFRSAKRHKTTHTTEEDAQKEYLRRVRRMRTPTSRHARGSAQPRARATDRDFWQDVNFSQFKGVQFTVDQEPEAGEQSRYKEEETPQQGTYSQSSDRRSPPIIVDSGDEDDMEQNEASGRWSDPEDSEDERERRLYESRKKMEELNHLEQRGKEERQRREREYNIRMEELRRQEELRRAEEQRRSEKERQRRQRAEEEEQRRKKAEKENRRRDDPFGGSWHQTNAPWSETYRSTGPDRAGGINFEWFNGFSSNPFGSRGSSFRSYRPTPASAGPSNGWTSQKALDRYNKLSEAFDTFKPTADAPLPAEDQIPWPVLGPKYDLNQINWKSVEKFFEEAERLMGGRGAGKEKWKEFLKTSTTRFHPDRWRARGFIGDKGFGIDVEEVVNHVSKVLTPLYRNAN</sequence>
<dbReference type="Proteomes" id="UP000054097">
    <property type="component" value="Unassembled WGS sequence"/>
</dbReference>
<dbReference type="AlphaFoldDB" id="A0A0C2XID4"/>
<feature type="compositionally biased region" description="Polar residues" evidence="1">
    <location>
        <begin position="457"/>
        <end position="470"/>
    </location>
</feature>
<organism evidence="2 3">
    <name type="scientific">Serendipita vermifera MAFF 305830</name>
    <dbReference type="NCBI Taxonomy" id="933852"/>
    <lineage>
        <taxon>Eukaryota</taxon>
        <taxon>Fungi</taxon>
        <taxon>Dikarya</taxon>
        <taxon>Basidiomycota</taxon>
        <taxon>Agaricomycotina</taxon>
        <taxon>Agaricomycetes</taxon>
        <taxon>Sebacinales</taxon>
        <taxon>Serendipitaceae</taxon>
        <taxon>Serendipita</taxon>
    </lineage>
</organism>
<feature type="compositionally biased region" description="Basic and acidic residues" evidence="1">
    <location>
        <begin position="249"/>
        <end position="261"/>
    </location>
</feature>
<dbReference type="STRING" id="933852.A0A0C2XID4"/>
<feature type="region of interest" description="Disordered" evidence="1">
    <location>
        <begin position="96"/>
        <end position="471"/>
    </location>
</feature>
<evidence type="ECO:0000313" key="3">
    <source>
        <dbReference type="Proteomes" id="UP000054097"/>
    </source>
</evidence>
<feature type="compositionally biased region" description="Basic and acidic residues" evidence="1">
    <location>
        <begin position="367"/>
        <end position="452"/>
    </location>
</feature>
<evidence type="ECO:0000313" key="2">
    <source>
        <dbReference type="EMBL" id="KIM28847.1"/>
    </source>
</evidence>
<gene>
    <name evidence="2" type="ORF">M408DRAFT_329279</name>
</gene>
<keyword evidence="3" id="KW-1185">Reference proteome</keyword>